<dbReference type="Proteomes" id="UP001299546">
    <property type="component" value="Unassembled WGS sequence"/>
</dbReference>
<keyword evidence="1" id="KW-0472">Membrane</keyword>
<reference evidence="2 3" key="1">
    <citation type="submission" date="2021-10" db="EMBL/GenBank/DDBJ databases">
        <title>Collection of gut derived symbiotic bacterial strains cultured from healthy donors.</title>
        <authorList>
            <person name="Lin H."/>
            <person name="Littmann E."/>
            <person name="Kohout C."/>
            <person name="Pamer E.G."/>
        </authorList>
    </citation>
    <scope>NUCLEOTIDE SEQUENCE [LARGE SCALE GENOMIC DNA]</scope>
    <source>
        <strain evidence="2 3">DFI.1.165</strain>
    </source>
</reference>
<feature type="transmembrane region" description="Helical" evidence="1">
    <location>
        <begin position="315"/>
        <end position="332"/>
    </location>
</feature>
<feature type="transmembrane region" description="Helical" evidence="1">
    <location>
        <begin position="241"/>
        <end position="262"/>
    </location>
</feature>
<comment type="caution">
    <text evidence="2">The sequence shown here is derived from an EMBL/GenBank/DDBJ whole genome shotgun (WGS) entry which is preliminary data.</text>
</comment>
<organism evidence="2 3">
    <name type="scientific">Bariatricus massiliensis</name>
    <dbReference type="NCBI Taxonomy" id="1745713"/>
    <lineage>
        <taxon>Bacteria</taxon>
        <taxon>Bacillati</taxon>
        <taxon>Bacillota</taxon>
        <taxon>Clostridia</taxon>
        <taxon>Lachnospirales</taxon>
        <taxon>Lachnospiraceae</taxon>
        <taxon>Bariatricus</taxon>
    </lineage>
</organism>
<sequence length="340" mass="38455">MRKKIRTSQIMLTLLSVFLLVFSAIQYIYIYRTENVIRVRFEDDVISAVQLSEYYEQKKEEPDIPDITLWKLKEQAEVSTEDCSRVDGFALIEGYGDLGKVMPDRLVEGGYPVKSDTDGCALSEAGAKALFGSSDVVGKPLKFGGKEYIIRGIVKSGKRMLWIQNPAAGFPFAEMSYPDRVAASDAKGWLMQQGYGEPKVMLSGGDYSAFNFLFITLPVWVFCIHYYFNLKRTVRRFTNRYVGYGLTFLWSAGLIVLIFAGIKYSFRFSLDYIPTRWSDFGFYSGLAAQLAESARSIAEYKRLPGDAELLMHSRYSAYCAWGSLALMIGAVTRRGRKQAK</sequence>
<evidence type="ECO:0000313" key="3">
    <source>
        <dbReference type="Proteomes" id="UP001299546"/>
    </source>
</evidence>
<protein>
    <submittedName>
        <fullName evidence="2">ABC transporter permease</fullName>
    </submittedName>
</protein>
<gene>
    <name evidence="2" type="ORF">LIZ65_07295</name>
</gene>
<evidence type="ECO:0000313" key="2">
    <source>
        <dbReference type="EMBL" id="MCB7387092.1"/>
    </source>
</evidence>
<proteinExistence type="predicted"/>
<feature type="transmembrane region" description="Helical" evidence="1">
    <location>
        <begin position="209"/>
        <end position="229"/>
    </location>
</feature>
<evidence type="ECO:0000256" key="1">
    <source>
        <dbReference type="SAM" id="Phobius"/>
    </source>
</evidence>
<dbReference type="EMBL" id="JAJCIS010000003">
    <property type="protein sequence ID" value="MCB7387092.1"/>
    <property type="molecule type" value="Genomic_DNA"/>
</dbReference>
<accession>A0ABS8DG53</accession>
<keyword evidence="1" id="KW-0812">Transmembrane</keyword>
<keyword evidence="1" id="KW-1133">Transmembrane helix</keyword>
<keyword evidence="3" id="KW-1185">Reference proteome</keyword>
<name>A0ABS8DG53_9FIRM</name>
<dbReference type="RefSeq" id="WP_227183442.1">
    <property type="nucleotide sequence ID" value="NZ_JAJCIQ010000003.1"/>
</dbReference>